<accession>A0A368R045</accession>
<reference evidence="1" key="2">
    <citation type="submission" date="2015-07" db="EMBL/GenBank/DDBJ databases">
        <authorList>
            <person name="Noorani M."/>
        </authorList>
    </citation>
    <scope>NUCLEOTIDE SEQUENCE</scope>
    <source>
        <strain evidence="1">Yugu1</strain>
    </source>
</reference>
<reference evidence="1" key="1">
    <citation type="journal article" date="2012" name="Nat. Biotechnol.">
        <title>Reference genome sequence of the model plant Setaria.</title>
        <authorList>
            <person name="Bennetzen J.L."/>
            <person name="Schmutz J."/>
            <person name="Wang H."/>
            <person name="Percifield R."/>
            <person name="Hawkins J."/>
            <person name="Pontaroli A.C."/>
            <person name="Estep M."/>
            <person name="Feng L."/>
            <person name="Vaughn J.N."/>
            <person name="Grimwood J."/>
            <person name="Jenkins J."/>
            <person name="Barry K."/>
            <person name="Lindquist E."/>
            <person name="Hellsten U."/>
            <person name="Deshpande S."/>
            <person name="Wang X."/>
            <person name="Wu X."/>
            <person name="Mitros T."/>
            <person name="Triplett J."/>
            <person name="Yang X."/>
            <person name="Ye C.Y."/>
            <person name="Mauro-Herrera M."/>
            <person name="Wang L."/>
            <person name="Li P."/>
            <person name="Sharma M."/>
            <person name="Sharma R."/>
            <person name="Ronald P.C."/>
            <person name="Panaud O."/>
            <person name="Kellogg E.A."/>
            <person name="Brutnell T.P."/>
            <person name="Doust A.N."/>
            <person name="Tuskan G.A."/>
            <person name="Rokhsar D."/>
            <person name="Devos K.M."/>
        </authorList>
    </citation>
    <scope>NUCLEOTIDE SEQUENCE [LARGE SCALE GENOMIC DNA]</scope>
    <source>
        <strain evidence="1">Yugu1</strain>
    </source>
</reference>
<evidence type="ECO:0000313" key="1">
    <source>
        <dbReference type="EMBL" id="RCV23428.1"/>
    </source>
</evidence>
<gene>
    <name evidence="1" type="ORF">SETIT_5G005500v2</name>
</gene>
<proteinExistence type="predicted"/>
<name>A0A368R045_SETIT</name>
<dbReference type="EMBL" id="CM003532">
    <property type="protein sequence ID" value="RCV23428.1"/>
    <property type="molecule type" value="Genomic_DNA"/>
</dbReference>
<organism evidence="1">
    <name type="scientific">Setaria italica</name>
    <name type="common">Foxtail millet</name>
    <name type="synonym">Panicum italicum</name>
    <dbReference type="NCBI Taxonomy" id="4555"/>
    <lineage>
        <taxon>Eukaryota</taxon>
        <taxon>Viridiplantae</taxon>
        <taxon>Streptophyta</taxon>
        <taxon>Embryophyta</taxon>
        <taxon>Tracheophyta</taxon>
        <taxon>Spermatophyta</taxon>
        <taxon>Magnoliopsida</taxon>
        <taxon>Liliopsida</taxon>
        <taxon>Poales</taxon>
        <taxon>Poaceae</taxon>
        <taxon>PACMAD clade</taxon>
        <taxon>Panicoideae</taxon>
        <taxon>Panicodae</taxon>
        <taxon>Paniceae</taxon>
        <taxon>Cenchrinae</taxon>
        <taxon>Setaria</taxon>
    </lineage>
</organism>
<dbReference type="AlphaFoldDB" id="A0A368R045"/>
<protein>
    <submittedName>
        <fullName evidence="1">Uncharacterized protein</fullName>
    </submittedName>
</protein>
<sequence>MRATMRCLNVSTNMSLDGVDTFEHLRLILEMNNVRSSVVSGMDVAIPFVWGAMVKETNAAADEHKPLVPPAQSELLV</sequence>